<dbReference type="AlphaFoldDB" id="A0A2P2KBU3"/>
<protein>
    <submittedName>
        <fullName evidence="1">5'-nucleotidase SurE</fullName>
    </submittedName>
</protein>
<sequence>MTSGKYKQVKNRTMKIGIYKISSSSHFHLKTQSMSQESKGPTWMISDYKAGEDEHSTTLGSQSLKYSWQPISAGERAATGVTVIYPS</sequence>
<organism evidence="1">
    <name type="scientific">Rhizophora mucronata</name>
    <name type="common">Asiatic mangrove</name>
    <dbReference type="NCBI Taxonomy" id="61149"/>
    <lineage>
        <taxon>Eukaryota</taxon>
        <taxon>Viridiplantae</taxon>
        <taxon>Streptophyta</taxon>
        <taxon>Embryophyta</taxon>
        <taxon>Tracheophyta</taxon>
        <taxon>Spermatophyta</taxon>
        <taxon>Magnoliopsida</taxon>
        <taxon>eudicotyledons</taxon>
        <taxon>Gunneridae</taxon>
        <taxon>Pentapetalae</taxon>
        <taxon>rosids</taxon>
        <taxon>fabids</taxon>
        <taxon>Malpighiales</taxon>
        <taxon>Rhizophoraceae</taxon>
        <taxon>Rhizophora</taxon>
    </lineage>
</organism>
<evidence type="ECO:0000313" key="1">
    <source>
        <dbReference type="EMBL" id="MBX03167.1"/>
    </source>
</evidence>
<reference evidence="1" key="1">
    <citation type="submission" date="2018-02" db="EMBL/GenBank/DDBJ databases">
        <title>Rhizophora mucronata_Transcriptome.</title>
        <authorList>
            <person name="Meera S.P."/>
            <person name="Sreeshan A."/>
            <person name="Augustine A."/>
        </authorList>
    </citation>
    <scope>NUCLEOTIDE SEQUENCE</scope>
    <source>
        <tissue evidence="1">Leaf</tissue>
    </source>
</reference>
<proteinExistence type="predicted"/>
<dbReference type="EMBL" id="GGEC01022683">
    <property type="protein sequence ID" value="MBX03167.1"/>
    <property type="molecule type" value="Transcribed_RNA"/>
</dbReference>
<name>A0A2P2KBU3_RHIMU</name>
<accession>A0A2P2KBU3</accession>